<dbReference type="AlphaFoldDB" id="A0A8S1BFV0"/>
<accession>A0A8S1BFV0</accession>
<dbReference type="Proteomes" id="UP000494106">
    <property type="component" value="Unassembled WGS sequence"/>
</dbReference>
<proteinExistence type="predicted"/>
<protein>
    <submittedName>
        <fullName evidence="2">Uncharacterized protein</fullName>
    </submittedName>
</protein>
<reference evidence="2 3" key="1">
    <citation type="submission" date="2020-04" db="EMBL/GenBank/DDBJ databases">
        <authorList>
            <person name="Wallbank WR R."/>
            <person name="Pardo Diaz C."/>
            <person name="Kozak K."/>
            <person name="Martin S."/>
            <person name="Jiggins C."/>
            <person name="Moest M."/>
            <person name="Warren A I."/>
            <person name="Byers J.R.P. K."/>
            <person name="Montejo-Kovacevich G."/>
            <person name="Yen C E."/>
        </authorList>
    </citation>
    <scope>NUCLEOTIDE SEQUENCE [LARGE SCALE GENOMIC DNA]</scope>
</reference>
<keyword evidence="3" id="KW-1185">Reference proteome</keyword>
<comment type="caution">
    <text evidence="2">The sequence shown here is derived from an EMBL/GenBank/DDBJ whole genome shotgun (WGS) entry which is preliminary data.</text>
</comment>
<evidence type="ECO:0000313" key="3">
    <source>
        <dbReference type="Proteomes" id="UP000494106"/>
    </source>
</evidence>
<organism evidence="2 3">
    <name type="scientific">Arctia plantaginis</name>
    <name type="common">Wood tiger moth</name>
    <name type="synonym">Phalaena plantaginis</name>
    <dbReference type="NCBI Taxonomy" id="874455"/>
    <lineage>
        <taxon>Eukaryota</taxon>
        <taxon>Metazoa</taxon>
        <taxon>Ecdysozoa</taxon>
        <taxon>Arthropoda</taxon>
        <taxon>Hexapoda</taxon>
        <taxon>Insecta</taxon>
        <taxon>Pterygota</taxon>
        <taxon>Neoptera</taxon>
        <taxon>Endopterygota</taxon>
        <taxon>Lepidoptera</taxon>
        <taxon>Glossata</taxon>
        <taxon>Ditrysia</taxon>
        <taxon>Noctuoidea</taxon>
        <taxon>Erebidae</taxon>
        <taxon>Arctiinae</taxon>
        <taxon>Arctia</taxon>
    </lineage>
</organism>
<evidence type="ECO:0000256" key="1">
    <source>
        <dbReference type="SAM" id="MobiDB-lite"/>
    </source>
</evidence>
<gene>
    <name evidence="2" type="ORF">APLA_LOCUS16547</name>
</gene>
<sequence>MVQSEMNGVLYRKEHSGEFMAENMERCEVSEGIETHHIDLSCTSYISQDGEDTNIEPLVITNIDEHVVKSKNGEQQIMKQKLPEEETTQFQVPYSFNEYFIFTDDDKPSQEHFKVGPEPLSETRIRDQFG</sequence>
<evidence type="ECO:0000313" key="2">
    <source>
        <dbReference type="EMBL" id="CAB3258501.1"/>
    </source>
</evidence>
<dbReference type="EMBL" id="CADEBC010000598">
    <property type="protein sequence ID" value="CAB3258501.1"/>
    <property type="molecule type" value="Genomic_DNA"/>
</dbReference>
<name>A0A8S1BFV0_ARCPL</name>
<feature type="region of interest" description="Disordered" evidence="1">
    <location>
        <begin position="107"/>
        <end position="130"/>
    </location>
</feature>